<dbReference type="Proteomes" id="UP000783871">
    <property type="component" value="Unassembled WGS sequence"/>
</dbReference>
<sequence length="301" mass="32705">MPPSLLNDGFAAASDQGRICSVAARGQRDLQQQVKVYPSLFPNPPVDDAMLSALALSTAFIAPWCGAGQLRIANRASLWVTAEDWQIDNVATALDDVTATVSACVAVAGGATPAAGDELAQFLADIRDELAASAAFAAVQPLWIDEVRRMLTADAREWRWRAARADDETQVPTFAEYLANADNYGASFVNASHWIATGDEQTLNHLPELLAVSRAVQQVLRLVNDLASYERDVKTGDLNCLMLGVDRVEVERQAADRIGQCRALLQSLHGSCPQQALYLAREIGFTTGFYHGTDFWGSHER</sequence>
<dbReference type="Gene3D" id="1.10.600.10">
    <property type="entry name" value="Farnesyl Diphosphate Synthase"/>
    <property type="match status" value="1"/>
</dbReference>
<gene>
    <name evidence="1" type="ORF">HCJ94_10865</name>
</gene>
<organism evidence="1 2">
    <name type="scientific">Micromonospora thermarum</name>
    <dbReference type="NCBI Taxonomy" id="2720024"/>
    <lineage>
        <taxon>Bacteria</taxon>
        <taxon>Bacillati</taxon>
        <taxon>Actinomycetota</taxon>
        <taxon>Actinomycetes</taxon>
        <taxon>Micromonosporales</taxon>
        <taxon>Micromonosporaceae</taxon>
        <taxon>Micromonospora</taxon>
    </lineage>
</organism>
<comment type="caution">
    <text evidence="1">The sequence shown here is derived from an EMBL/GenBank/DDBJ whole genome shotgun (WGS) entry which is preliminary data.</text>
</comment>
<name>A0ABX0Z5N2_9ACTN</name>
<keyword evidence="2" id="KW-1185">Reference proteome</keyword>
<proteinExistence type="predicted"/>
<dbReference type="InterPro" id="IPR008949">
    <property type="entry name" value="Isoprenoid_synthase_dom_sf"/>
</dbReference>
<evidence type="ECO:0000313" key="2">
    <source>
        <dbReference type="Proteomes" id="UP000783871"/>
    </source>
</evidence>
<reference evidence="1 2" key="1">
    <citation type="submission" date="2020-03" db="EMBL/GenBank/DDBJ databases">
        <title>WGS of actinomycetes isolated from Thailand.</title>
        <authorList>
            <person name="Thawai C."/>
        </authorList>
    </citation>
    <scope>NUCLEOTIDE SEQUENCE [LARGE SCALE GENOMIC DNA]</scope>
    <source>
        <strain evidence="1 2">HSS6-12</strain>
    </source>
</reference>
<dbReference type="SUPFAM" id="SSF48576">
    <property type="entry name" value="Terpenoid synthases"/>
    <property type="match status" value="1"/>
</dbReference>
<dbReference type="RefSeq" id="WP_168000846.1">
    <property type="nucleotide sequence ID" value="NZ_JAATEO010000009.1"/>
</dbReference>
<evidence type="ECO:0000313" key="1">
    <source>
        <dbReference type="EMBL" id="NJP32467.1"/>
    </source>
</evidence>
<dbReference type="EMBL" id="JAATEO010000009">
    <property type="protein sequence ID" value="NJP32467.1"/>
    <property type="molecule type" value="Genomic_DNA"/>
</dbReference>
<accession>A0ABX0Z5N2</accession>
<dbReference type="Pfam" id="PF19086">
    <property type="entry name" value="Terpene_syn_C_2"/>
    <property type="match status" value="1"/>
</dbReference>
<protein>
    <submittedName>
        <fullName evidence="1">Terpene synthase</fullName>
    </submittedName>
</protein>